<name>A0A9D1H200_9ACTN</name>
<dbReference type="EC" id="3.4.16.4" evidence="4"/>
<dbReference type="GO" id="GO:0006508">
    <property type="term" value="P:proteolysis"/>
    <property type="evidence" value="ECO:0007669"/>
    <property type="project" value="InterPro"/>
</dbReference>
<dbReference type="AlphaFoldDB" id="A0A9D1H200"/>
<evidence type="ECO:0000256" key="1">
    <source>
        <dbReference type="ARBA" id="ARBA00006096"/>
    </source>
</evidence>
<gene>
    <name evidence="4" type="primary">dacB</name>
    <name evidence="4" type="ORF">IAA98_16235</name>
</gene>
<accession>A0A9D1H200</accession>
<proteinExistence type="inferred from homology"/>
<dbReference type="PANTHER" id="PTHR30023:SF0">
    <property type="entry name" value="PENICILLIN-SENSITIVE CARBOXYPEPTIDASE A"/>
    <property type="match status" value="1"/>
</dbReference>
<keyword evidence="4" id="KW-0121">Carboxypeptidase</keyword>
<dbReference type="EMBL" id="DVLP01000464">
    <property type="protein sequence ID" value="HIT77128.1"/>
    <property type="molecule type" value="Genomic_DNA"/>
</dbReference>
<dbReference type="Pfam" id="PF02113">
    <property type="entry name" value="Peptidase_S13"/>
    <property type="match status" value="2"/>
</dbReference>
<evidence type="ECO:0000256" key="3">
    <source>
        <dbReference type="SAM" id="MobiDB-lite"/>
    </source>
</evidence>
<evidence type="ECO:0000256" key="2">
    <source>
        <dbReference type="ARBA" id="ARBA00022801"/>
    </source>
</evidence>
<dbReference type="InterPro" id="IPR012338">
    <property type="entry name" value="Beta-lactam/transpept-like"/>
</dbReference>
<dbReference type="GO" id="GO:0000270">
    <property type="term" value="P:peptidoglycan metabolic process"/>
    <property type="evidence" value="ECO:0007669"/>
    <property type="project" value="TreeGrafter"/>
</dbReference>
<keyword evidence="2 4" id="KW-0378">Hydrolase</keyword>
<evidence type="ECO:0000313" key="5">
    <source>
        <dbReference type="Proteomes" id="UP000886842"/>
    </source>
</evidence>
<organism evidence="4 5">
    <name type="scientific">Candidatus Avipropionibacterium avicola</name>
    <dbReference type="NCBI Taxonomy" id="2840701"/>
    <lineage>
        <taxon>Bacteria</taxon>
        <taxon>Bacillati</taxon>
        <taxon>Actinomycetota</taxon>
        <taxon>Actinomycetes</taxon>
        <taxon>Propionibacteriales</taxon>
        <taxon>Propionibacteriaceae</taxon>
        <taxon>Propionibacteriaceae incertae sedis</taxon>
        <taxon>Candidatus Avipropionibacterium</taxon>
    </lineage>
</organism>
<comment type="similarity">
    <text evidence="1">Belongs to the peptidase S13 family.</text>
</comment>
<reference evidence="4" key="2">
    <citation type="journal article" date="2021" name="PeerJ">
        <title>Extensive microbial diversity within the chicken gut microbiome revealed by metagenomics and culture.</title>
        <authorList>
            <person name="Gilroy R."/>
            <person name="Ravi A."/>
            <person name="Getino M."/>
            <person name="Pursley I."/>
            <person name="Horton D.L."/>
            <person name="Alikhan N.F."/>
            <person name="Baker D."/>
            <person name="Gharbi K."/>
            <person name="Hall N."/>
            <person name="Watson M."/>
            <person name="Adriaenssens E.M."/>
            <person name="Foster-Nyarko E."/>
            <person name="Jarju S."/>
            <person name="Secka A."/>
            <person name="Antonio M."/>
            <person name="Oren A."/>
            <person name="Chaudhuri R.R."/>
            <person name="La Ragione R."/>
            <person name="Hildebrand F."/>
            <person name="Pallen M.J."/>
        </authorList>
    </citation>
    <scope>NUCLEOTIDE SEQUENCE</scope>
    <source>
        <strain evidence="4">ChiGjej1B1-24693</strain>
    </source>
</reference>
<dbReference type="Gene3D" id="3.40.710.10">
    <property type="entry name" value="DD-peptidase/beta-lactamase superfamily"/>
    <property type="match status" value="2"/>
</dbReference>
<dbReference type="Proteomes" id="UP000886842">
    <property type="component" value="Unassembled WGS sequence"/>
</dbReference>
<dbReference type="NCBIfam" id="TIGR00666">
    <property type="entry name" value="PBP4"/>
    <property type="match status" value="1"/>
</dbReference>
<dbReference type="GO" id="GO:0009002">
    <property type="term" value="F:serine-type D-Ala-D-Ala carboxypeptidase activity"/>
    <property type="evidence" value="ECO:0007669"/>
    <property type="project" value="UniProtKB-EC"/>
</dbReference>
<reference evidence="4" key="1">
    <citation type="submission" date="2020-10" db="EMBL/GenBank/DDBJ databases">
        <authorList>
            <person name="Gilroy R."/>
        </authorList>
    </citation>
    <scope>NUCLEOTIDE SEQUENCE</scope>
    <source>
        <strain evidence="4">ChiGjej1B1-24693</strain>
    </source>
</reference>
<dbReference type="PRINTS" id="PR00922">
    <property type="entry name" value="DADACBPTASE3"/>
</dbReference>
<protein>
    <submittedName>
        <fullName evidence="4">D-alanyl-D-alanine carboxypeptidase/D-alanyl-D-alanine-endopeptidase</fullName>
        <ecNumber evidence="4">3.4.16.4</ecNumber>
    </submittedName>
</protein>
<dbReference type="SUPFAM" id="SSF56601">
    <property type="entry name" value="beta-lactamase/transpeptidase-like"/>
    <property type="match status" value="1"/>
</dbReference>
<comment type="caution">
    <text evidence="4">The sequence shown here is derived from an EMBL/GenBank/DDBJ whole genome shotgun (WGS) entry which is preliminary data.</text>
</comment>
<evidence type="ECO:0000313" key="4">
    <source>
        <dbReference type="EMBL" id="HIT77128.1"/>
    </source>
</evidence>
<dbReference type="InterPro" id="IPR000667">
    <property type="entry name" value="Peptidase_S13"/>
</dbReference>
<feature type="region of interest" description="Disordered" evidence="3">
    <location>
        <begin position="59"/>
        <end position="82"/>
    </location>
</feature>
<dbReference type="PANTHER" id="PTHR30023">
    <property type="entry name" value="D-ALANYL-D-ALANINE CARBOXYPEPTIDASE"/>
    <property type="match status" value="1"/>
</dbReference>
<sequence>MARPGRGVFAGVGVALAAVLVAVAVLSGAAGAAGRAFLYGTGLWVDGGSATVPAELFSTTPTPTPTPTPVEASPVLPPYSPGKQIDPDRLAERIAAVSRTDVGTLGALVLDGESGKVLYRKGQNRAMTPASTMKLLTSAAVLDALGPGHRFVTAVQSPKPGTIVLVGGGDPYLRGVADEDHPERASLADLAEQTAATLKEQGVTKVRLRHDARLFAGTGWNPTWPDRYGDEVAATSALWVNGARTNNVNPGPRDADPAQAAARKFAAALEKEGIEVAGEIQAGTAGKDSEPIAEVESEPLDVIVESVLRHSDNDAAEVLFRHVGAVDGSGSIKASAAAVKQRLSDLDVWVDGTSVVDGSGMSRDNAVPARLIAKVVALGLSEDHPDLRSLLTGLPVAASTGSLQGRFFAPGTELGRGAVRAKTGTLTKVHALGGYTRTESGRVVVFAFLVNGGEDYPARVYLDRVASAVTACGC</sequence>
<keyword evidence="4" id="KW-0645">Protease</keyword>